<name>A0A9D4CMD8_DREPO</name>
<dbReference type="OrthoDB" id="6106188at2759"/>
<feature type="compositionally biased region" description="Basic and acidic residues" evidence="1">
    <location>
        <begin position="49"/>
        <end position="64"/>
    </location>
</feature>
<proteinExistence type="predicted"/>
<dbReference type="Proteomes" id="UP000828390">
    <property type="component" value="Unassembled WGS sequence"/>
</dbReference>
<protein>
    <submittedName>
        <fullName evidence="2">Uncharacterized protein</fullName>
    </submittedName>
</protein>
<gene>
    <name evidence="2" type="ORF">DPMN_053975</name>
</gene>
<evidence type="ECO:0000256" key="1">
    <source>
        <dbReference type="SAM" id="MobiDB-lite"/>
    </source>
</evidence>
<feature type="compositionally biased region" description="Low complexity" evidence="1">
    <location>
        <begin position="423"/>
        <end position="433"/>
    </location>
</feature>
<dbReference type="EMBL" id="JAIWYP010000012">
    <property type="protein sequence ID" value="KAH3728029.1"/>
    <property type="molecule type" value="Genomic_DNA"/>
</dbReference>
<feature type="region of interest" description="Disordered" evidence="1">
    <location>
        <begin position="420"/>
        <end position="449"/>
    </location>
</feature>
<evidence type="ECO:0000313" key="2">
    <source>
        <dbReference type="EMBL" id="KAH3728029.1"/>
    </source>
</evidence>
<sequence length="821" mass="92019">MDEATEQAMDENTRMMIQMATMLMQNQSAIKETQHQLQTTAVHAGKHVTISDRAEDTPEERRSDPINTPSAVLGMDSNIMADLARQIVMNASKGETTRKSNDKPTTIAQMIQSQNVHISTPVSAATSVNNTSEGKIFVYNTIPDDEDENLSCLETTASSSIDIKPDIASLAACTNGHYVTSGGGKRYPSIGPIRNKYGRVLRPGIDNFGRFEAVANHGLIMHAMELLRQKDKKKRGPKEKDTFCVFMYCLPDKNAKLPKFSSLDPIERALVDQHQLEGYGYPGIDYINGIPRKTQLCLSYDEPRFRTHMATLYPRLEGRMWDMYRIDKTRRLIRVDARSPRQLKNMKYQGSLIVIPYEGLDDRPAPIIHRNFDDVYTGNGNTCLSLGNPLSLMQNFNIPLPSLHGVRTDVTVGYRIKSDVKTSPPLSSASSSPGNTNKPVKNGHDSVATTASGSGTTGILFDGLRLMKMAMLARSKLKSTKKIQIKSESILSDMLNAYREDEVLETHRIVVCFQDDLTMEIPTGSVFVMFWNEAFRKHFTGNHHLVPVLDPSAGEDLFQIFGRVLVHGLVQENYVPLRFSPACLAFVLANACSDQLSISSFYQVMSKTEREILLAALAEAKLNLHNLSPRIDRSLKTVLASYGCKRTPYSYELDSHVPGIARSFLLHQPYWALCQIQEVFCQSDMNISGLLEDDIITLYKVLSPDVTSLLHRTVYIYSTDGDSRKSEERVKDMFEEYLHKISLCDLSKLLQYWCGYDCLCVSEFSVKFMNDRPAKSAFEPRLSTLLLPSACTSVSELSAYLDSQMSSANVSETGSNWEYTF</sequence>
<keyword evidence="3" id="KW-1185">Reference proteome</keyword>
<dbReference type="SUPFAM" id="SSF56204">
    <property type="entry name" value="Hect, E3 ligase catalytic domain"/>
    <property type="match status" value="1"/>
</dbReference>
<comment type="caution">
    <text evidence="2">The sequence shown here is derived from an EMBL/GenBank/DDBJ whole genome shotgun (WGS) entry which is preliminary data.</text>
</comment>
<dbReference type="AlphaFoldDB" id="A0A9D4CMD8"/>
<reference evidence="2" key="1">
    <citation type="journal article" date="2019" name="bioRxiv">
        <title>The Genome of the Zebra Mussel, Dreissena polymorpha: A Resource for Invasive Species Research.</title>
        <authorList>
            <person name="McCartney M.A."/>
            <person name="Auch B."/>
            <person name="Kono T."/>
            <person name="Mallez S."/>
            <person name="Zhang Y."/>
            <person name="Obille A."/>
            <person name="Becker A."/>
            <person name="Abrahante J.E."/>
            <person name="Garbe J."/>
            <person name="Badalamenti J.P."/>
            <person name="Herman A."/>
            <person name="Mangelson H."/>
            <person name="Liachko I."/>
            <person name="Sullivan S."/>
            <person name="Sone E.D."/>
            <person name="Koren S."/>
            <person name="Silverstein K.A.T."/>
            <person name="Beckman K.B."/>
            <person name="Gohl D.M."/>
        </authorList>
    </citation>
    <scope>NUCLEOTIDE SEQUENCE</scope>
    <source>
        <strain evidence="2">Duluth1</strain>
        <tissue evidence="2">Whole animal</tissue>
    </source>
</reference>
<reference evidence="2" key="2">
    <citation type="submission" date="2020-11" db="EMBL/GenBank/DDBJ databases">
        <authorList>
            <person name="McCartney M.A."/>
            <person name="Auch B."/>
            <person name="Kono T."/>
            <person name="Mallez S."/>
            <person name="Becker A."/>
            <person name="Gohl D.M."/>
            <person name="Silverstein K.A.T."/>
            <person name="Koren S."/>
            <person name="Bechman K.B."/>
            <person name="Herman A."/>
            <person name="Abrahante J.E."/>
            <person name="Garbe J."/>
        </authorList>
    </citation>
    <scope>NUCLEOTIDE SEQUENCE</scope>
    <source>
        <strain evidence="2">Duluth1</strain>
        <tissue evidence="2">Whole animal</tissue>
    </source>
</reference>
<organism evidence="2 3">
    <name type="scientific">Dreissena polymorpha</name>
    <name type="common">Zebra mussel</name>
    <name type="synonym">Mytilus polymorpha</name>
    <dbReference type="NCBI Taxonomy" id="45954"/>
    <lineage>
        <taxon>Eukaryota</taxon>
        <taxon>Metazoa</taxon>
        <taxon>Spiralia</taxon>
        <taxon>Lophotrochozoa</taxon>
        <taxon>Mollusca</taxon>
        <taxon>Bivalvia</taxon>
        <taxon>Autobranchia</taxon>
        <taxon>Heteroconchia</taxon>
        <taxon>Euheterodonta</taxon>
        <taxon>Imparidentia</taxon>
        <taxon>Neoheterodontei</taxon>
        <taxon>Myida</taxon>
        <taxon>Dreissenoidea</taxon>
        <taxon>Dreissenidae</taxon>
        <taxon>Dreissena</taxon>
    </lineage>
</organism>
<accession>A0A9D4CMD8</accession>
<evidence type="ECO:0000313" key="3">
    <source>
        <dbReference type="Proteomes" id="UP000828390"/>
    </source>
</evidence>
<feature type="region of interest" description="Disordered" evidence="1">
    <location>
        <begin position="43"/>
        <end position="70"/>
    </location>
</feature>
<dbReference type="GO" id="GO:0004842">
    <property type="term" value="F:ubiquitin-protein transferase activity"/>
    <property type="evidence" value="ECO:0007669"/>
    <property type="project" value="InterPro"/>
</dbReference>
<dbReference type="InterPro" id="IPR035983">
    <property type="entry name" value="Hect_E3_ubiquitin_ligase"/>
</dbReference>